<keyword evidence="7 12" id="KW-0472">Membrane</keyword>
<reference evidence="14" key="2">
    <citation type="submission" date="2020-01" db="EMBL/GenBank/DDBJ databases">
        <authorList>
            <person name="Korhonen P.K.K."/>
            <person name="Guangxu M.G."/>
            <person name="Wang T.W."/>
            <person name="Stroehlein A.J.S."/>
            <person name="Young N.D."/>
            <person name="Ang C.-S.A."/>
            <person name="Fernando D.W.F."/>
            <person name="Lu H.L."/>
            <person name="Taylor S.T."/>
            <person name="Ehtesham M.E.M."/>
            <person name="Najaraj S.H.N."/>
            <person name="Harsha G.H.G."/>
            <person name="Madugundu A.M."/>
            <person name="Renuse S.R."/>
            <person name="Holt D.H."/>
            <person name="Pandey A.P."/>
            <person name="Papenfuss A.P."/>
            <person name="Gasser R.B.G."/>
            <person name="Fischer K.F."/>
        </authorList>
    </citation>
    <scope>NUCLEOTIDE SEQUENCE</scope>
    <source>
        <strain evidence="14">SSS_KF_BRIS2020</strain>
    </source>
</reference>
<keyword evidence="8 10" id="KW-0675">Receptor</keyword>
<keyword evidence="16" id="KW-1185">Reference proteome</keyword>
<dbReference type="Proteomes" id="UP000070412">
    <property type="component" value="Unassembled WGS sequence"/>
</dbReference>
<keyword evidence="4 10" id="KW-0812">Transmembrane</keyword>
<evidence type="ECO:0000256" key="7">
    <source>
        <dbReference type="ARBA" id="ARBA00023136"/>
    </source>
</evidence>
<dbReference type="InterPro" id="IPR017452">
    <property type="entry name" value="GPCR_Rhodpsn_7TM"/>
</dbReference>
<feature type="transmembrane region" description="Helical" evidence="12">
    <location>
        <begin position="228"/>
        <end position="253"/>
    </location>
</feature>
<dbReference type="Pfam" id="PF00001">
    <property type="entry name" value="7tm_1"/>
    <property type="match status" value="1"/>
</dbReference>
<evidence type="ECO:0000256" key="12">
    <source>
        <dbReference type="SAM" id="Phobius"/>
    </source>
</evidence>
<feature type="region of interest" description="Disordered" evidence="11">
    <location>
        <begin position="58"/>
        <end position="97"/>
    </location>
</feature>
<feature type="region of interest" description="Disordered" evidence="11">
    <location>
        <begin position="442"/>
        <end position="535"/>
    </location>
</feature>
<accession>A0A834R5N5</accession>
<feature type="transmembrane region" description="Helical" evidence="12">
    <location>
        <begin position="344"/>
        <end position="368"/>
    </location>
</feature>
<keyword evidence="5 12" id="KW-1133">Transmembrane helix</keyword>
<evidence type="ECO:0000256" key="1">
    <source>
        <dbReference type="ARBA" id="ARBA00004651"/>
    </source>
</evidence>
<dbReference type="GO" id="GO:0071880">
    <property type="term" value="P:adenylate cyclase-activating adrenergic receptor signaling pathway"/>
    <property type="evidence" value="ECO:0007669"/>
    <property type="project" value="TreeGrafter"/>
</dbReference>
<evidence type="ECO:0000256" key="4">
    <source>
        <dbReference type="ARBA" id="ARBA00022692"/>
    </source>
</evidence>
<evidence type="ECO:0000256" key="10">
    <source>
        <dbReference type="RuleBase" id="RU000688"/>
    </source>
</evidence>
<evidence type="ECO:0000313" key="15">
    <source>
        <dbReference type="EnsemblMetazoa" id="KAF7490175.1"/>
    </source>
</evidence>
<dbReference type="PANTHER" id="PTHR24248:SF66">
    <property type="entry name" value="OCTOPAMINE RECEPTOR BETA-3R"/>
    <property type="match status" value="1"/>
</dbReference>
<evidence type="ECO:0000256" key="8">
    <source>
        <dbReference type="ARBA" id="ARBA00023170"/>
    </source>
</evidence>
<dbReference type="AlphaFoldDB" id="A0A834R5N5"/>
<feature type="compositionally biased region" description="Basic residues" evidence="11">
    <location>
        <begin position="468"/>
        <end position="478"/>
    </location>
</feature>
<feature type="compositionally biased region" description="Basic residues" evidence="11">
    <location>
        <begin position="75"/>
        <end position="93"/>
    </location>
</feature>
<evidence type="ECO:0000256" key="3">
    <source>
        <dbReference type="ARBA" id="ARBA00022475"/>
    </source>
</evidence>
<dbReference type="InterPro" id="IPR000276">
    <property type="entry name" value="GPCR_Rhodpsn"/>
</dbReference>
<feature type="compositionally biased region" description="Polar residues" evidence="11">
    <location>
        <begin position="59"/>
        <end position="74"/>
    </location>
</feature>
<feature type="transmembrane region" description="Helical" evidence="12">
    <location>
        <begin position="657"/>
        <end position="683"/>
    </location>
</feature>
<reference evidence="16" key="1">
    <citation type="journal article" date="2020" name="PLoS Negl. Trop. Dis.">
        <title>High-quality nuclear genome for Sarcoptes scabiei-A critical resource for a neglected parasite.</title>
        <authorList>
            <person name="Korhonen P.K."/>
            <person name="Gasser R.B."/>
            <person name="Ma G."/>
            <person name="Wang T."/>
            <person name="Stroehlein A.J."/>
            <person name="Young N.D."/>
            <person name="Ang C.S."/>
            <person name="Fernando D.D."/>
            <person name="Lu H.C."/>
            <person name="Taylor S."/>
            <person name="Reynolds S.L."/>
            <person name="Mofiz E."/>
            <person name="Najaraj S.H."/>
            <person name="Gowda H."/>
            <person name="Madugundu A."/>
            <person name="Renuse S."/>
            <person name="Holt D."/>
            <person name="Pandey A."/>
            <person name="Papenfuss A.T."/>
            <person name="Fischer K."/>
        </authorList>
    </citation>
    <scope>NUCLEOTIDE SEQUENCE [LARGE SCALE GENOMIC DNA]</scope>
</reference>
<dbReference type="PROSITE" id="PS00237">
    <property type="entry name" value="G_PROTEIN_RECEP_F1_1"/>
    <property type="match status" value="1"/>
</dbReference>
<reference evidence="15" key="3">
    <citation type="submission" date="2022-06" db="UniProtKB">
        <authorList>
            <consortium name="EnsemblMetazoa"/>
        </authorList>
    </citation>
    <scope>IDENTIFICATION</scope>
</reference>
<evidence type="ECO:0000256" key="2">
    <source>
        <dbReference type="ARBA" id="ARBA00010663"/>
    </source>
</evidence>
<evidence type="ECO:0000313" key="14">
    <source>
        <dbReference type="EMBL" id="KAF7490175.1"/>
    </source>
</evidence>
<dbReference type="PRINTS" id="PR00237">
    <property type="entry name" value="GPCRRHODOPSN"/>
</dbReference>
<keyword evidence="9 10" id="KW-0807">Transducer</keyword>
<keyword evidence="3" id="KW-1003">Cell membrane</keyword>
<evidence type="ECO:0000256" key="9">
    <source>
        <dbReference type="ARBA" id="ARBA00023224"/>
    </source>
</evidence>
<organism evidence="14">
    <name type="scientific">Sarcoptes scabiei</name>
    <name type="common">Itch mite</name>
    <name type="synonym">Acarus scabiei</name>
    <dbReference type="NCBI Taxonomy" id="52283"/>
    <lineage>
        <taxon>Eukaryota</taxon>
        <taxon>Metazoa</taxon>
        <taxon>Ecdysozoa</taxon>
        <taxon>Arthropoda</taxon>
        <taxon>Chelicerata</taxon>
        <taxon>Arachnida</taxon>
        <taxon>Acari</taxon>
        <taxon>Acariformes</taxon>
        <taxon>Sarcoptiformes</taxon>
        <taxon>Astigmata</taxon>
        <taxon>Psoroptidia</taxon>
        <taxon>Sarcoptoidea</taxon>
        <taxon>Sarcoptidae</taxon>
        <taxon>Sarcoptinae</taxon>
        <taxon>Sarcoptes</taxon>
    </lineage>
</organism>
<feature type="compositionally biased region" description="Low complexity" evidence="11">
    <location>
        <begin position="525"/>
        <end position="535"/>
    </location>
</feature>
<evidence type="ECO:0000259" key="13">
    <source>
        <dbReference type="PROSITE" id="PS50262"/>
    </source>
</evidence>
<feature type="transmembrane region" description="Helical" evidence="12">
    <location>
        <begin position="265"/>
        <end position="290"/>
    </location>
</feature>
<dbReference type="EnsemblMetazoa" id="SSS_1591s_mrna">
    <property type="protein sequence ID" value="KAF7490175.1"/>
    <property type="gene ID" value="SSS_1591"/>
</dbReference>
<gene>
    <name evidence="14" type="ORF">SSS_1591</name>
</gene>
<feature type="domain" description="G-protein coupled receptors family 1 profile" evidence="13">
    <location>
        <begin position="244"/>
        <end position="685"/>
    </location>
</feature>
<feature type="transmembrane region" description="Helical" evidence="12">
    <location>
        <begin position="302"/>
        <end position="323"/>
    </location>
</feature>
<comment type="subcellular location">
    <subcellularLocation>
        <location evidence="1">Cell membrane</location>
        <topology evidence="1">Multi-pass membrane protein</topology>
    </subcellularLocation>
</comment>
<dbReference type="SUPFAM" id="SSF81321">
    <property type="entry name" value="Family A G protein-coupled receptor-like"/>
    <property type="match status" value="1"/>
</dbReference>
<comment type="similarity">
    <text evidence="2 10">Belongs to the G-protein coupled receptor 1 family.</text>
</comment>
<dbReference type="Gene3D" id="1.20.1070.10">
    <property type="entry name" value="Rhodopsin 7-helix transmembrane proteins"/>
    <property type="match status" value="2"/>
</dbReference>
<dbReference type="PROSITE" id="PS50262">
    <property type="entry name" value="G_PROTEIN_RECEP_F1_2"/>
    <property type="match status" value="1"/>
</dbReference>
<evidence type="ECO:0000256" key="11">
    <source>
        <dbReference type="SAM" id="MobiDB-lite"/>
    </source>
</evidence>
<feature type="compositionally biased region" description="Low complexity" evidence="11">
    <location>
        <begin position="499"/>
        <end position="515"/>
    </location>
</feature>
<protein>
    <submittedName>
        <fullName evidence="14">D(1A) dopamine receptor</fullName>
    </submittedName>
</protein>
<dbReference type="CDD" id="cd14967">
    <property type="entry name" value="7tmA_amine_R-like"/>
    <property type="match status" value="1"/>
</dbReference>
<evidence type="ECO:0000256" key="6">
    <source>
        <dbReference type="ARBA" id="ARBA00023040"/>
    </source>
</evidence>
<dbReference type="GO" id="GO:0004930">
    <property type="term" value="F:G protein-coupled receptor activity"/>
    <property type="evidence" value="ECO:0007669"/>
    <property type="project" value="UniProtKB-KW"/>
</dbReference>
<evidence type="ECO:0000313" key="16">
    <source>
        <dbReference type="Proteomes" id="UP000070412"/>
    </source>
</evidence>
<evidence type="ECO:0000256" key="5">
    <source>
        <dbReference type="ARBA" id="ARBA00022989"/>
    </source>
</evidence>
<dbReference type="GO" id="GO:0043410">
    <property type="term" value="P:positive regulation of MAPK cascade"/>
    <property type="evidence" value="ECO:0007669"/>
    <property type="project" value="TreeGrafter"/>
</dbReference>
<dbReference type="PANTHER" id="PTHR24248">
    <property type="entry name" value="ADRENERGIC RECEPTOR-RELATED G-PROTEIN COUPLED RECEPTOR"/>
    <property type="match status" value="1"/>
</dbReference>
<feature type="transmembrane region" description="Helical" evidence="12">
    <location>
        <begin position="402"/>
        <end position="420"/>
    </location>
</feature>
<sequence length="685" mass="77963">MVTILHNRMIVDANSISSQLSSSTAITTTPIATKFIDIDSSINDNNNGLNSLLEEKYDQNSPSHKSVDTTIGNSNHHHRKSKREFSHLHHRSNHSSSNKVIPLNFRRVVPSFKQHSSNLDEILVNDAQPWSTLRQQSQRPPNQSTSNDAIITDENNNYNRARFNNDNIFVPSLNSLPRSNGLWPIQDEKSMPSSSSSSSSSKTTEKAAMLNSYSNFWSLSRFDQSFRLIGATLCVALILTTLIGNILVIIVVVRFHRMRTVTNILLASLAVADITVASLVMPFTVVYDIYRYWPWGPVLCHFWISCDVMCCTASILHLCCVAIDRFWAITRPLRYRSLISKRRLFCCIISIWLCSAAISFIPIFSGWYHSQGHINVFTMEYMDKCGLDVNRIYAVVSSSTSFYLPLPIMFYVYFRILLVAERQSREIKQLEQSLRQNGFISSNPNSTLLAPPPPPPSSSPSSSSPPMKNKKKSKIKKKEPKEKIKNRISSIRIDHCNYNSPNGNGGENNNIPIESRSSETNRAQNNNNNNNNNLKNNCQKIRFTFDSKIETLSSTNDEDNDYDYHQSSMSSHNCSDLGNLHQRDKPKISLKFSNLDDEDDEKYDADRQCRMIVNDESNTSEMQFATMKQTEDSLENKSHAERSLRRRARQLITDTKAIRTLGIVMGVFCLCWSVFFLGNYFFIAL</sequence>
<dbReference type="EMBL" id="WVUK01000062">
    <property type="protein sequence ID" value="KAF7490175.1"/>
    <property type="molecule type" value="Genomic_DNA"/>
</dbReference>
<keyword evidence="6 10" id="KW-0297">G-protein coupled receptor</keyword>
<name>A0A834R5N5_SARSC</name>
<dbReference type="GO" id="GO:0005886">
    <property type="term" value="C:plasma membrane"/>
    <property type="evidence" value="ECO:0007669"/>
    <property type="project" value="UniProtKB-SubCell"/>
</dbReference>
<proteinExistence type="inferred from homology"/>
<dbReference type="OrthoDB" id="5951059at2759"/>